<dbReference type="HOGENOM" id="CLU_2626656_0_0_1"/>
<dbReference type="InParanoid" id="K3YKK5"/>
<dbReference type="AlphaFoldDB" id="K3YKK5"/>
<dbReference type="Gramene" id="KQL01657">
    <property type="protein sequence ID" value="KQL01657"/>
    <property type="gene ID" value="SETIT_014774mg"/>
</dbReference>
<organism evidence="1 2">
    <name type="scientific">Setaria italica</name>
    <name type="common">Foxtail millet</name>
    <name type="synonym">Panicum italicum</name>
    <dbReference type="NCBI Taxonomy" id="4555"/>
    <lineage>
        <taxon>Eukaryota</taxon>
        <taxon>Viridiplantae</taxon>
        <taxon>Streptophyta</taxon>
        <taxon>Embryophyta</taxon>
        <taxon>Tracheophyta</taxon>
        <taxon>Spermatophyta</taxon>
        <taxon>Magnoliopsida</taxon>
        <taxon>Liliopsida</taxon>
        <taxon>Poales</taxon>
        <taxon>Poaceae</taxon>
        <taxon>PACMAD clade</taxon>
        <taxon>Panicoideae</taxon>
        <taxon>Panicodae</taxon>
        <taxon>Paniceae</taxon>
        <taxon>Cenchrinae</taxon>
        <taxon>Setaria</taxon>
    </lineage>
</organism>
<dbReference type="EnsemblPlants" id="KQL01657">
    <property type="protein sequence ID" value="KQL01657"/>
    <property type="gene ID" value="SETIT_014774mg"/>
</dbReference>
<dbReference type="EMBL" id="AGNK02003810">
    <property type="status" value="NOT_ANNOTATED_CDS"/>
    <property type="molecule type" value="Genomic_DNA"/>
</dbReference>
<sequence length="78" mass="9323">MKDEKSCALNAWKSRRRTRTRSEHEQPHHHAAAYFSRFQQCICCFLRKQCICRSAGIFMIHKWIHLYITQGKLEVCTP</sequence>
<reference evidence="1" key="2">
    <citation type="submission" date="2018-08" db="UniProtKB">
        <authorList>
            <consortium name="EnsemblPlants"/>
        </authorList>
    </citation>
    <scope>IDENTIFICATION</scope>
    <source>
        <strain evidence="1">Yugu1</strain>
    </source>
</reference>
<evidence type="ECO:0000313" key="1">
    <source>
        <dbReference type="EnsemblPlants" id="KQL01657"/>
    </source>
</evidence>
<proteinExistence type="predicted"/>
<reference evidence="2" key="1">
    <citation type="journal article" date="2012" name="Nat. Biotechnol.">
        <title>Reference genome sequence of the model plant Setaria.</title>
        <authorList>
            <person name="Bennetzen J.L."/>
            <person name="Schmutz J."/>
            <person name="Wang H."/>
            <person name="Percifield R."/>
            <person name="Hawkins J."/>
            <person name="Pontaroli A.C."/>
            <person name="Estep M."/>
            <person name="Feng L."/>
            <person name="Vaughn J.N."/>
            <person name="Grimwood J."/>
            <person name="Jenkins J."/>
            <person name="Barry K."/>
            <person name="Lindquist E."/>
            <person name="Hellsten U."/>
            <person name="Deshpande S."/>
            <person name="Wang X."/>
            <person name="Wu X."/>
            <person name="Mitros T."/>
            <person name="Triplett J."/>
            <person name="Yang X."/>
            <person name="Ye C.Y."/>
            <person name="Mauro-Herrera M."/>
            <person name="Wang L."/>
            <person name="Li P."/>
            <person name="Sharma M."/>
            <person name="Sharma R."/>
            <person name="Ronald P.C."/>
            <person name="Panaud O."/>
            <person name="Kellogg E.A."/>
            <person name="Brutnell T.P."/>
            <person name="Doust A.N."/>
            <person name="Tuskan G.A."/>
            <person name="Rokhsar D."/>
            <person name="Devos K.M."/>
        </authorList>
    </citation>
    <scope>NUCLEOTIDE SEQUENCE [LARGE SCALE GENOMIC DNA]</scope>
    <source>
        <strain evidence="2">cv. Yugu1</strain>
    </source>
</reference>
<keyword evidence="2" id="KW-1185">Reference proteome</keyword>
<protein>
    <submittedName>
        <fullName evidence="1">Uncharacterized protein</fullName>
    </submittedName>
</protein>
<name>K3YKK5_SETIT</name>
<evidence type="ECO:0000313" key="2">
    <source>
        <dbReference type="Proteomes" id="UP000004995"/>
    </source>
</evidence>
<dbReference type="Proteomes" id="UP000004995">
    <property type="component" value="Unassembled WGS sequence"/>
</dbReference>
<accession>K3YKK5</accession>